<accession>A0A835CE33</accession>
<gene>
    <name evidence="1" type="ORF">G2W53_007848</name>
</gene>
<sequence length="185" mass="20394">MGSGVTWEDPWPPDISLGVVVSLHQISRRRHLVAADLAGENTEVLRESEGDEASAAAEEEVFGLEFCLPRSTNAFGRERRSVKFDVAVRGSPNTGDSALSDDASALRHLIQLFDGAVRESTNADDSNLFDALIQVYSTLPPSTSTLQRFCSREKQQRELDRIEVSAQNSWVGKDGAFSGEIRERR</sequence>
<dbReference type="EMBL" id="JAAIUW010000003">
    <property type="protein sequence ID" value="KAF7839366.1"/>
    <property type="molecule type" value="Genomic_DNA"/>
</dbReference>
<organism evidence="1 2">
    <name type="scientific">Senna tora</name>
    <dbReference type="NCBI Taxonomy" id="362788"/>
    <lineage>
        <taxon>Eukaryota</taxon>
        <taxon>Viridiplantae</taxon>
        <taxon>Streptophyta</taxon>
        <taxon>Embryophyta</taxon>
        <taxon>Tracheophyta</taxon>
        <taxon>Spermatophyta</taxon>
        <taxon>Magnoliopsida</taxon>
        <taxon>eudicotyledons</taxon>
        <taxon>Gunneridae</taxon>
        <taxon>Pentapetalae</taxon>
        <taxon>rosids</taxon>
        <taxon>fabids</taxon>
        <taxon>Fabales</taxon>
        <taxon>Fabaceae</taxon>
        <taxon>Caesalpinioideae</taxon>
        <taxon>Cassia clade</taxon>
        <taxon>Senna</taxon>
    </lineage>
</organism>
<dbReference type="Proteomes" id="UP000634136">
    <property type="component" value="Unassembled WGS sequence"/>
</dbReference>
<proteinExistence type="predicted"/>
<name>A0A835CE33_9FABA</name>
<evidence type="ECO:0000313" key="2">
    <source>
        <dbReference type="Proteomes" id="UP000634136"/>
    </source>
</evidence>
<dbReference type="AlphaFoldDB" id="A0A835CE33"/>
<evidence type="ECO:0000313" key="1">
    <source>
        <dbReference type="EMBL" id="KAF7839366.1"/>
    </source>
</evidence>
<protein>
    <submittedName>
        <fullName evidence="1">Uncharacterized protein</fullName>
    </submittedName>
</protein>
<comment type="caution">
    <text evidence="1">The sequence shown here is derived from an EMBL/GenBank/DDBJ whole genome shotgun (WGS) entry which is preliminary data.</text>
</comment>
<reference evidence="1" key="1">
    <citation type="submission" date="2020-09" db="EMBL/GenBank/DDBJ databases">
        <title>Genome-Enabled Discovery of Anthraquinone Biosynthesis in Senna tora.</title>
        <authorList>
            <person name="Kang S.-H."/>
            <person name="Pandey R.P."/>
            <person name="Lee C.-M."/>
            <person name="Sim J.-S."/>
            <person name="Jeong J.-T."/>
            <person name="Choi B.-S."/>
            <person name="Jung M."/>
            <person name="Ginzburg D."/>
            <person name="Zhao K."/>
            <person name="Won S.Y."/>
            <person name="Oh T.-J."/>
            <person name="Yu Y."/>
            <person name="Kim N.-H."/>
            <person name="Lee O.R."/>
            <person name="Lee T.-H."/>
            <person name="Bashyal P."/>
            <person name="Kim T.-S."/>
            <person name="Lee W.-H."/>
            <person name="Kawkins C."/>
            <person name="Kim C.-K."/>
            <person name="Kim J.S."/>
            <person name="Ahn B.O."/>
            <person name="Rhee S.Y."/>
            <person name="Sohng J.K."/>
        </authorList>
    </citation>
    <scope>NUCLEOTIDE SEQUENCE</scope>
    <source>
        <tissue evidence="1">Leaf</tissue>
    </source>
</reference>
<keyword evidence="2" id="KW-1185">Reference proteome</keyword>